<organism evidence="1 2">
    <name type="scientific">Vitrella brassicaformis (strain CCMP3155)</name>
    <dbReference type="NCBI Taxonomy" id="1169540"/>
    <lineage>
        <taxon>Eukaryota</taxon>
        <taxon>Sar</taxon>
        <taxon>Alveolata</taxon>
        <taxon>Colpodellida</taxon>
        <taxon>Vitrellaceae</taxon>
        <taxon>Vitrella</taxon>
    </lineage>
</organism>
<keyword evidence="2" id="KW-1185">Reference proteome</keyword>
<sequence length="140" mass="15517">MHVLLGYGALHSTEALTLTIPPRCITPPITLALESGRYDVAHLLLDQPNLEMRRLSLLGTVALHPIPVFDHPVFYGRLVSSGEKLKMAKRLAKVGGAEIIKNSWSICLLCEHPLRDPSHHLERRKTVVDRTTLKLVCAAS</sequence>
<evidence type="ECO:0000313" key="2">
    <source>
        <dbReference type="Proteomes" id="UP000041254"/>
    </source>
</evidence>
<evidence type="ECO:0000313" key="1">
    <source>
        <dbReference type="EMBL" id="CEM00822.1"/>
    </source>
</evidence>
<name>A0A0G4ESC9_VITBC</name>
<dbReference type="EMBL" id="CDMY01000300">
    <property type="protein sequence ID" value="CEM00822.1"/>
    <property type="molecule type" value="Genomic_DNA"/>
</dbReference>
<accession>A0A0G4ESC9</accession>
<gene>
    <name evidence="1" type="ORF">Vbra_12957</name>
</gene>
<dbReference type="PhylomeDB" id="A0A0G4ESC9"/>
<reference evidence="1 2" key="1">
    <citation type="submission" date="2014-11" db="EMBL/GenBank/DDBJ databases">
        <authorList>
            <person name="Zhu J."/>
            <person name="Qi W."/>
            <person name="Song R."/>
        </authorList>
    </citation>
    <scope>NUCLEOTIDE SEQUENCE [LARGE SCALE GENOMIC DNA]</scope>
</reference>
<dbReference type="AlphaFoldDB" id="A0A0G4ESC9"/>
<dbReference type="VEuPathDB" id="CryptoDB:Vbra_12957"/>
<protein>
    <submittedName>
        <fullName evidence="1">Uncharacterized protein</fullName>
    </submittedName>
</protein>
<dbReference type="OrthoDB" id="1577640at2759"/>
<dbReference type="InParanoid" id="A0A0G4ESC9"/>
<dbReference type="Proteomes" id="UP000041254">
    <property type="component" value="Unassembled WGS sequence"/>
</dbReference>
<proteinExistence type="predicted"/>